<protein>
    <submittedName>
        <fullName evidence="2">Uncharacterized protein</fullName>
    </submittedName>
</protein>
<sequence length="289" mass="31545">MLGHLGFVARLLCAALVAPRPCVLLASQHNGGHRLSCNVSWGRYFDLEEFSVLREQGDAEPEGALAIGPQGSVSEQYTAARAAAIGGRPFVWRLKEYYYSKAFQAARDALVQPDLRGCAAWAPRYFRSDLPDLEAVSSWELGWLRYRQPGPSAFVAALRDKFLAGVPLMPGSYNAFHLRKANDDHGCDTSVAKVVAYLACSLQGDASALVVLSEAPAEEVRQIERELSRSTPLRLFVHADPGLAALARDVAAEGPDNFLVYAAGQAVLGLARRQLQRRRRLHCTACDPP</sequence>
<gene>
    <name evidence="2" type="ORF">PCOR1329_LOCUS7028</name>
</gene>
<feature type="signal peptide" evidence="1">
    <location>
        <begin position="1"/>
        <end position="19"/>
    </location>
</feature>
<evidence type="ECO:0000313" key="3">
    <source>
        <dbReference type="Proteomes" id="UP001189429"/>
    </source>
</evidence>
<dbReference type="Proteomes" id="UP001189429">
    <property type="component" value="Unassembled WGS sequence"/>
</dbReference>
<comment type="caution">
    <text evidence="2">The sequence shown here is derived from an EMBL/GenBank/DDBJ whole genome shotgun (WGS) entry which is preliminary data.</text>
</comment>
<dbReference type="EMBL" id="CAUYUJ010001895">
    <property type="protein sequence ID" value="CAK0798203.1"/>
    <property type="molecule type" value="Genomic_DNA"/>
</dbReference>
<evidence type="ECO:0000313" key="2">
    <source>
        <dbReference type="EMBL" id="CAK0798203.1"/>
    </source>
</evidence>
<proteinExistence type="predicted"/>
<reference evidence="2" key="1">
    <citation type="submission" date="2023-10" db="EMBL/GenBank/DDBJ databases">
        <authorList>
            <person name="Chen Y."/>
            <person name="Shah S."/>
            <person name="Dougan E. K."/>
            <person name="Thang M."/>
            <person name="Chan C."/>
        </authorList>
    </citation>
    <scope>NUCLEOTIDE SEQUENCE [LARGE SCALE GENOMIC DNA]</scope>
</reference>
<keyword evidence="1" id="KW-0732">Signal</keyword>
<keyword evidence="3" id="KW-1185">Reference proteome</keyword>
<accession>A0ABN9PY29</accession>
<evidence type="ECO:0000256" key="1">
    <source>
        <dbReference type="SAM" id="SignalP"/>
    </source>
</evidence>
<name>A0ABN9PY29_9DINO</name>
<feature type="chain" id="PRO_5045393589" evidence="1">
    <location>
        <begin position="20"/>
        <end position="289"/>
    </location>
</feature>
<organism evidence="2 3">
    <name type="scientific">Prorocentrum cordatum</name>
    <dbReference type="NCBI Taxonomy" id="2364126"/>
    <lineage>
        <taxon>Eukaryota</taxon>
        <taxon>Sar</taxon>
        <taxon>Alveolata</taxon>
        <taxon>Dinophyceae</taxon>
        <taxon>Prorocentrales</taxon>
        <taxon>Prorocentraceae</taxon>
        <taxon>Prorocentrum</taxon>
    </lineage>
</organism>